<dbReference type="eggNOG" id="ENOG502S7CP">
    <property type="taxonomic scope" value="Eukaryota"/>
</dbReference>
<evidence type="ECO:0000256" key="1">
    <source>
        <dbReference type="SAM" id="MobiDB-lite"/>
    </source>
</evidence>
<evidence type="ECO:0000313" key="2">
    <source>
        <dbReference type="EMBL" id="EPS28280.1"/>
    </source>
</evidence>
<organism evidence="2 3">
    <name type="scientific">Penicillium oxalicum (strain 114-2 / CGMCC 5302)</name>
    <name type="common">Penicillium decumbens</name>
    <dbReference type="NCBI Taxonomy" id="933388"/>
    <lineage>
        <taxon>Eukaryota</taxon>
        <taxon>Fungi</taxon>
        <taxon>Dikarya</taxon>
        <taxon>Ascomycota</taxon>
        <taxon>Pezizomycotina</taxon>
        <taxon>Eurotiomycetes</taxon>
        <taxon>Eurotiomycetidae</taxon>
        <taxon>Eurotiales</taxon>
        <taxon>Aspergillaceae</taxon>
        <taxon>Penicillium</taxon>
    </lineage>
</organism>
<evidence type="ECO:0000313" key="3">
    <source>
        <dbReference type="Proteomes" id="UP000019376"/>
    </source>
</evidence>
<dbReference type="Proteomes" id="UP000019376">
    <property type="component" value="Unassembled WGS sequence"/>
</dbReference>
<evidence type="ECO:0008006" key="4">
    <source>
        <dbReference type="Google" id="ProtNLM"/>
    </source>
</evidence>
<gene>
    <name evidence="2" type="ORF">PDE_03226</name>
</gene>
<protein>
    <recommendedName>
        <fullName evidence="4">CENP-Q, a CENPA-CAD centromere complex subunit-domain-containing protein</fullName>
    </recommendedName>
</protein>
<name>S7ZCC6_PENO1</name>
<keyword evidence="3" id="KW-1185">Reference proteome</keyword>
<reference evidence="2 3" key="1">
    <citation type="journal article" date="2013" name="PLoS ONE">
        <title>Genomic and secretomic analyses reveal unique features of the lignocellulolytic enzyme system of Penicillium decumbens.</title>
        <authorList>
            <person name="Liu G."/>
            <person name="Zhang L."/>
            <person name="Wei X."/>
            <person name="Zou G."/>
            <person name="Qin Y."/>
            <person name="Ma L."/>
            <person name="Li J."/>
            <person name="Zheng H."/>
            <person name="Wang S."/>
            <person name="Wang C."/>
            <person name="Xun L."/>
            <person name="Zhao G.-P."/>
            <person name="Zhou Z."/>
            <person name="Qu Y."/>
        </authorList>
    </citation>
    <scope>NUCLEOTIDE SEQUENCE [LARGE SCALE GENOMIC DNA]</scope>
    <source>
        <strain evidence="3">114-2 / CGMCC 5302</strain>
    </source>
</reference>
<feature type="region of interest" description="Disordered" evidence="1">
    <location>
        <begin position="1"/>
        <end position="24"/>
    </location>
</feature>
<accession>S7ZCC6</accession>
<dbReference type="EMBL" id="KB644410">
    <property type="protein sequence ID" value="EPS28280.1"/>
    <property type="molecule type" value="Genomic_DNA"/>
</dbReference>
<feature type="region of interest" description="Disordered" evidence="1">
    <location>
        <begin position="148"/>
        <end position="175"/>
    </location>
</feature>
<dbReference type="HOGENOM" id="CLU_058654_0_0_1"/>
<dbReference type="PhylomeDB" id="S7ZCC6"/>
<dbReference type="InterPro" id="IPR025212">
    <property type="entry name" value="CAD_CENP-Q"/>
</dbReference>
<dbReference type="STRING" id="933388.S7ZCC6"/>
<sequence>MPSKRKRSRGQEEENSENESQKRFAYLKPSVRRIPENTIKTKWSTLPESVQERIQDLFLSLERPVIVRQQNERKRIEAQSAVRAVVKNLSKRLPRMPFPPITKDSNFDYESAIDEHRSLEASLATIQDSADLLRAEISKEESLLAREKQSLQEMERNAKSAEAERKRSMKKEHSVLRQLDDLPESSFEDGDQFAPFNPTKTPVTLDQLDEDPDIRKLVLQLHGHLQSMQANTASLAGLSDAITRSQTALYLLSNPND</sequence>
<proteinExistence type="predicted"/>
<dbReference type="AlphaFoldDB" id="S7ZCC6"/>
<dbReference type="Pfam" id="PF13094">
    <property type="entry name" value="CENP-Q"/>
    <property type="match status" value="1"/>
</dbReference>
<dbReference type="OrthoDB" id="2420947at2759"/>